<accession>A0A4Y1LUG5</accession>
<dbReference type="Proteomes" id="UP000316733">
    <property type="component" value="Segment"/>
</dbReference>
<dbReference type="EMBL" id="MK797984">
    <property type="protein sequence ID" value="QCG76031.1"/>
    <property type="molecule type" value="Genomic_DNA"/>
</dbReference>
<sequence length="571" mass="64375">MSSWKKHFKPASNSALPIQTKNTSGYASAVSKYNTWLPEVYMGPPNRLERYIQYEQMDLDHEVNTALDTIAEFSTQPDGVTGLPLNIKFTEEPTETELKILTKSLKRWIHLNKFEDRLFGIFRSTIMYGDQFFIRDPETYELYWVDPHKVEKIIVNESKGKEIETYFIKDVDLNTAELVGSNVTNKIQIGYGNTASAFPQATMGINPAGPYASANNPSQNGSLANSEAMPINAKHIVHFSMTEGMNSAWPFGTSELETIFKVYKQKEMLEDAMLIYRIHRAPERRVFIIDTGNLPPNKAQQVLERVKYEVQQKRIPNKTGGGSNILDSSYNPLSTLEDYYFAQSADGRGSKVDVLPGGSNLGEIDDMRYFNNKMMRALGVPSSYLPTGPDDGTAGYNDGRVGTAYIQEFRFSERCKRHQRQIVKTLDKEFKLYLKFSGITIDNSIFNITFVEPQNFAKYRQIDMDSAQVAVFNGIADVPYISKRFALKRYLGWGEAEILENEKMYAEEQSLKNKRGKKADAGMRQVGISPAALAGVGEFDTSAVSDSSDFGDDDIVDDIDLDQTVEDFGKE</sequence>
<reference evidence="2" key="1">
    <citation type="journal article" date="2020" name="bioRxiv">
        <title>Integrative omics analysis of Pseudomonas aeruginosa virus PA5oct highlights the molecular complexity of jumbo phages.</title>
        <authorList>
            <person name="Lood C."/>
            <person name="Danis-Wlodarczyk K."/>
            <person name="Blasdel B.G."/>
            <person name="Jang H.B."/>
            <person name="Vandenheuvel D."/>
            <person name="Briers Y."/>
            <person name="Noben J.-P."/>
            <person name="van Noort V."/>
            <person name="Drulis-Kawa Z."/>
            <person name="Lavigne R."/>
        </authorList>
    </citation>
    <scope>NUCLEOTIDE SEQUENCE [LARGE SCALE GENOMIC DNA]</scope>
</reference>
<gene>
    <name evidence="1" type="ORF">EST35_0149</name>
</gene>
<proteinExistence type="predicted"/>
<organism evidence="1 2">
    <name type="scientific">Pseudomonas phage vB_PaeM_PA5oct</name>
    <dbReference type="NCBI Taxonomy" id="2163605"/>
    <lineage>
        <taxon>Viruses</taxon>
        <taxon>Duplodnaviria</taxon>
        <taxon>Heunggongvirae</taxon>
        <taxon>Uroviricota</taxon>
        <taxon>Caudoviricetes</taxon>
        <taxon>Arenbergviridae</taxon>
        <taxon>Wroclawvirus</taxon>
        <taxon>Wroclawvirus PA5oct</taxon>
    </lineage>
</organism>
<evidence type="ECO:0000313" key="1">
    <source>
        <dbReference type="EMBL" id="QCG76031.1"/>
    </source>
</evidence>
<dbReference type="Pfam" id="PF07230">
    <property type="entry name" value="Portal_T4"/>
    <property type="match status" value="1"/>
</dbReference>
<name>A0A4Y1LUG5_9CAUD</name>
<evidence type="ECO:0000313" key="2">
    <source>
        <dbReference type="Proteomes" id="UP000316733"/>
    </source>
</evidence>
<keyword evidence="2" id="KW-1185">Reference proteome</keyword>
<protein>
    <submittedName>
        <fullName evidence="1">Portal (Connector) protein</fullName>
    </submittedName>
</protein>
<dbReference type="InterPro" id="IPR010823">
    <property type="entry name" value="Portal_Gp20"/>
</dbReference>